<dbReference type="RefSeq" id="WP_290247602.1">
    <property type="nucleotide sequence ID" value="NZ_JAUFQT010000001.1"/>
</dbReference>
<comment type="caution">
    <text evidence="1">The sequence shown here is derived from an EMBL/GenBank/DDBJ whole genome shotgun (WGS) entry which is preliminary data.</text>
</comment>
<accession>A0ABV5J6S1</accession>
<name>A0ABV5J6S1_9BACT</name>
<evidence type="ECO:0000313" key="1">
    <source>
        <dbReference type="EMBL" id="MFB9212520.1"/>
    </source>
</evidence>
<gene>
    <name evidence="1" type="primary">gldD</name>
    <name evidence="1" type="ORF">ACFFUR_11945</name>
</gene>
<dbReference type="PROSITE" id="PS51257">
    <property type="entry name" value="PROKAR_LIPOPROTEIN"/>
    <property type="match status" value="1"/>
</dbReference>
<dbReference type="Proteomes" id="UP001589654">
    <property type="component" value="Unassembled WGS sequence"/>
</dbReference>
<evidence type="ECO:0000313" key="2">
    <source>
        <dbReference type="Proteomes" id="UP001589654"/>
    </source>
</evidence>
<sequence length="194" mass="22387">MNWRSNCLFLLFFIFLACERTYLPKPKGFNRIDLPKPKYEKLNGPYPYDFEKSTYSTVEADSFNLDEKHWINLNYKNFGAKVHLTYKEIKGGEKSLRSYLNDALNLTAKHQIKAYSIEESVLKTPNGYTGVVAELSGEVPTQFQFFVTDSTQNFLRGALYFNTAVKNDSLAPVIEFIKVDMMNLINTVKFENSN</sequence>
<organism evidence="1 2">
    <name type="scientific">Echinicola jeungdonensis</name>
    <dbReference type="NCBI Taxonomy" id="709343"/>
    <lineage>
        <taxon>Bacteria</taxon>
        <taxon>Pseudomonadati</taxon>
        <taxon>Bacteroidota</taxon>
        <taxon>Cytophagia</taxon>
        <taxon>Cytophagales</taxon>
        <taxon>Cyclobacteriaceae</taxon>
        <taxon>Echinicola</taxon>
    </lineage>
</organism>
<reference evidence="1 2" key="1">
    <citation type="submission" date="2024-09" db="EMBL/GenBank/DDBJ databases">
        <authorList>
            <person name="Sun Q."/>
            <person name="Mori K."/>
        </authorList>
    </citation>
    <scope>NUCLEOTIDE SEQUENCE [LARGE SCALE GENOMIC DNA]</scope>
    <source>
        <strain evidence="1 2">CECT 7682</strain>
    </source>
</reference>
<keyword evidence="1" id="KW-0449">Lipoprotein</keyword>
<dbReference type="EMBL" id="JBHMEW010000061">
    <property type="protein sequence ID" value="MFB9212520.1"/>
    <property type="molecule type" value="Genomic_DNA"/>
</dbReference>
<dbReference type="InterPro" id="IPR019850">
    <property type="entry name" value="GldD-like"/>
</dbReference>
<keyword evidence="2" id="KW-1185">Reference proteome</keyword>
<protein>
    <submittedName>
        <fullName evidence="1">Gliding motility lipoprotein GldD</fullName>
    </submittedName>
</protein>
<dbReference type="NCBIfam" id="TIGR03512">
    <property type="entry name" value="GldD_lipo"/>
    <property type="match status" value="1"/>
</dbReference>
<dbReference type="Pfam" id="PF25593">
    <property type="entry name" value="GldD_lipo"/>
    <property type="match status" value="1"/>
</dbReference>
<proteinExistence type="predicted"/>